<evidence type="ECO:0000313" key="1">
    <source>
        <dbReference type="EMBL" id="KZT09229.1"/>
    </source>
</evidence>
<name>A0A165FNE7_9APHY</name>
<proteinExistence type="predicted"/>
<organism evidence="1 2">
    <name type="scientific">Laetiporus sulphureus 93-53</name>
    <dbReference type="NCBI Taxonomy" id="1314785"/>
    <lineage>
        <taxon>Eukaryota</taxon>
        <taxon>Fungi</taxon>
        <taxon>Dikarya</taxon>
        <taxon>Basidiomycota</taxon>
        <taxon>Agaricomycotina</taxon>
        <taxon>Agaricomycetes</taxon>
        <taxon>Polyporales</taxon>
        <taxon>Laetiporus</taxon>
    </lineage>
</organism>
<keyword evidence="2" id="KW-1185">Reference proteome</keyword>
<dbReference type="AlphaFoldDB" id="A0A165FNE7"/>
<protein>
    <submittedName>
        <fullName evidence="1">Uncharacterized protein</fullName>
    </submittedName>
</protein>
<dbReference type="RefSeq" id="XP_040766969.1">
    <property type="nucleotide sequence ID" value="XM_040908315.1"/>
</dbReference>
<sequence length="149" mass="16464">MDEGIERCVEGGSSTIIDVYDKKGEGGMDKLERNNVLVGHKVPSEMYVPFRKNRFMHESDGTRGDIISRRRNEKGGPLGMVHSTKDVRATFSTMKLGLPNATPPRLLTKKNAGGQNVKKRMQTRVFSRCIQLEEGEVCSHWDAAGSGVG</sequence>
<gene>
    <name evidence="1" type="ORF">LAESUDRAFT_722958</name>
</gene>
<dbReference type="Proteomes" id="UP000076871">
    <property type="component" value="Unassembled WGS sequence"/>
</dbReference>
<reference evidence="1 2" key="1">
    <citation type="journal article" date="2016" name="Mol. Biol. Evol.">
        <title>Comparative Genomics of Early-Diverging Mushroom-Forming Fungi Provides Insights into the Origins of Lignocellulose Decay Capabilities.</title>
        <authorList>
            <person name="Nagy L.G."/>
            <person name="Riley R."/>
            <person name="Tritt A."/>
            <person name="Adam C."/>
            <person name="Daum C."/>
            <person name="Floudas D."/>
            <person name="Sun H."/>
            <person name="Yadav J.S."/>
            <person name="Pangilinan J."/>
            <person name="Larsson K.H."/>
            <person name="Matsuura K."/>
            <person name="Barry K."/>
            <person name="Labutti K."/>
            <person name="Kuo R."/>
            <person name="Ohm R.A."/>
            <person name="Bhattacharya S.S."/>
            <person name="Shirouzu T."/>
            <person name="Yoshinaga Y."/>
            <person name="Martin F.M."/>
            <person name="Grigoriev I.V."/>
            <person name="Hibbett D.S."/>
        </authorList>
    </citation>
    <scope>NUCLEOTIDE SEQUENCE [LARGE SCALE GENOMIC DNA]</scope>
    <source>
        <strain evidence="1 2">93-53</strain>
    </source>
</reference>
<dbReference type="InParanoid" id="A0A165FNE7"/>
<dbReference type="GeneID" id="63825344"/>
<dbReference type="EMBL" id="KV427612">
    <property type="protein sequence ID" value="KZT09229.1"/>
    <property type="molecule type" value="Genomic_DNA"/>
</dbReference>
<accession>A0A165FNE7</accession>
<evidence type="ECO:0000313" key="2">
    <source>
        <dbReference type="Proteomes" id="UP000076871"/>
    </source>
</evidence>